<organism evidence="7 8">
    <name type="scientific">Plebeiibacterium sediminum</name>
    <dbReference type="NCBI Taxonomy" id="2992112"/>
    <lineage>
        <taxon>Bacteria</taxon>
        <taxon>Pseudomonadati</taxon>
        <taxon>Bacteroidota</taxon>
        <taxon>Bacteroidia</taxon>
        <taxon>Marinilabiliales</taxon>
        <taxon>Marinilabiliaceae</taxon>
        <taxon>Plebeiibacterium</taxon>
    </lineage>
</organism>
<keyword evidence="3 4" id="KW-0326">Glycosidase</keyword>
<evidence type="ECO:0000259" key="6">
    <source>
        <dbReference type="Pfam" id="PF08244"/>
    </source>
</evidence>
<dbReference type="GO" id="GO:0004575">
    <property type="term" value="F:sucrose alpha-glucosidase activity"/>
    <property type="evidence" value="ECO:0007669"/>
    <property type="project" value="TreeGrafter"/>
</dbReference>
<dbReference type="PROSITE" id="PS51257">
    <property type="entry name" value="PROKAR_LIPOPROTEIN"/>
    <property type="match status" value="1"/>
</dbReference>
<dbReference type="AlphaFoldDB" id="A0AAE3M4U4"/>
<dbReference type="InterPro" id="IPR001362">
    <property type="entry name" value="Glyco_hydro_32"/>
</dbReference>
<comment type="caution">
    <text evidence="7">The sequence shown here is derived from an EMBL/GenBank/DDBJ whole genome shotgun (WGS) entry which is preliminary data.</text>
</comment>
<evidence type="ECO:0000256" key="2">
    <source>
        <dbReference type="ARBA" id="ARBA00022801"/>
    </source>
</evidence>
<dbReference type="SUPFAM" id="SSF49899">
    <property type="entry name" value="Concanavalin A-like lectins/glucanases"/>
    <property type="match status" value="1"/>
</dbReference>
<dbReference type="PANTHER" id="PTHR42800:SF1">
    <property type="entry name" value="EXOINULINASE INUD (AFU_ORTHOLOGUE AFUA_5G00480)"/>
    <property type="match status" value="1"/>
</dbReference>
<keyword evidence="8" id="KW-1185">Reference proteome</keyword>
<evidence type="ECO:0000313" key="7">
    <source>
        <dbReference type="EMBL" id="MCW3786845.1"/>
    </source>
</evidence>
<feature type="domain" description="Glycosyl hydrolase family 32 N-terminal" evidence="5">
    <location>
        <begin position="42"/>
        <end position="352"/>
    </location>
</feature>
<sequence>MRALIIIFLVIMVFGCKSKNTKQNSTIEKVTRYSEQYRPQIHFTPDSMWMNDPNGMFYYEGEYHLFYQYYPDSNVWGPMHWGHAISNDLVHWEHLPIALYPDSLGYIYSGSAVVDWNNTSGFGKDSVPPLVAIFTYNDRVGEMNGEIDYQTQAIAYSNDKGRTWTKYEDNPVLTNPGIKDFRDPKVRWYQPQQKWIMSLAVKDHISFYSSKDLKNWQHESDFQPELGAYGGVWECPDLFPIMDEVSGEEKWVLFVSINPGAPNGGSGTQYFVGSFDGHEFINENKNLLWLDYGKDNYAGVTWSDIPEEDGRTLFVGWMSNWLYANKVPTERWRSAMTVTRELKLKSERGDLILTSIPVTEFGTLRKEVKTKEQLMIVGSEKVFQEIKLPCEFILGFETINHSEFKNVSEYGFSLQNQDGEEFIVSYNTTKQELIINRDNSGVSDFSEDFNGLQYAPYHAKSTLNFRVIVDWASIEIFVNNGERVLTSLVFPKKNYDTISAFSKDGAILINKADLYELKSIWNN</sequence>
<dbReference type="GO" id="GO:0005737">
    <property type="term" value="C:cytoplasm"/>
    <property type="evidence" value="ECO:0007669"/>
    <property type="project" value="TreeGrafter"/>
</dbReference>
<evidence type="ECO:0000256" key="3">
    <source>
        <dbReference type="ARBA" id="ARBA00023295"/>
    </source>
</evidence>
<dbReference type="Proteomes" id="UP001209229">
    <property type="component" value="Unassembled WGS sequence"/>
</dbReference>
<protein>
    <submittedName>
        <fullName evidence="7">Glycoside hydrolase family 32 protein</fullName>
    </submittedName>
</protein>
<dbReference type="InterPro" id="IPR023296">
    <property type="entry name" value="Glyco_hydro_beta-prop_sf"/>
</dbReference>
<dbReference type="CDD" id="cd18622">
    <property type="entry name" value="GH32_Inu-like"/>
    <property type="match status" value="1"/>
</dbReference>
<reference evidence="7" key="1">
    <citation type="submission" date="2022-10" db="EMBL/GenBank/DDBJ databases">
        <authorList>
            <person name="Yu W.X."/>
        </authorList>
    </citation>
    <scope>NUCLEOTIDE SEQUENCE</scope>
    <source>
        <strain evidence="7">AAT</strain>
    </source>
</reference>
<dbReference type="Gene3D" id="2.60.120.560">
    <property type="entry name" value="Exo-inulinase, domain 1"/>
    <property type="match status" value="1"/>
</dbReference>
<evidence type="ECO:0000313" key="8">
    <source>
        <dbReference type="Proteomes" id="UP001209229"/>
    </source>
</evidence>
<dbReference type="SUPFAM" id="SSF75005">
    <property type="entry name" value="Arabinanase/levansucrase/invertase"/>
    <property type="match status" value="1"/>
</dbReference>
<keyword evidence="2 4" id="KW-0378">Hydrolase</keyword>
<dbReference type="InterPro" id="IPR018053">
    <property type="entry name" value="Glyco_hydro_32_AS"/>
</dbReference>
<accession>A0AAE3M4U4</accession>
<evidence type="ECO:0000256" key="4">
    <source>
        <dbReference type="RuleBase" id="RU362110"/>
    </source>
</evidence>
<dbReference type="InterPro" id="IPR013320">
    <property type="entry name" value="ConA-like_dom_sf"/>
</dbReference>
<dbReference type="GO" id="GO:0005987">
    <property type="term" value="P:sucrose catabolic process"/>
    <property type="evidence" value="ECO:0007669"/>
    <property type="project" value="TreeGrafter"/>
</dbReference>
<dbReference type="RefSeq" id="WP_301190410.1">
    <property type="nucleotide sequence ID" value="NZ_JAPDPJ010000020.1"/>
</dbReference>
<gene>
    <name evidence="7" type="ORF">OM075_10230</name>
</gene>
<feature type="domain" description="Glycosyl hydrolase family 32 C-terminal" evidence="6">
    <location>
        <begin position="405"/>
        <end position="513"/>
    </location>
</feature>
<dbReference type="InterPro" id="IPR013189">
    <property type="entry name" value="Glyco_hydro_32_C"/>
</dbReference>
<dbReference type="PROSITE" id="PS00609">
    <property type="entry name" value="GLYCOSYL_HYDROL_F32"/>
    <property type="match status" value="1"/>
</dbReference>
<dbReference type="EMBL" id="JAPDPJ010000020">
    <property type="protein sequence ID" value="MCW3786845.1"/>
    <property type="molecule type" value="Genomic_DNA"/>
</dbReference>
<dbReference type="SMART" id="SM00640">
    <property type="entry name" value="Glyco_32"/>
    <property type="match status" value="1"/>
</dbReference>
<dbReference type="Pfam" id="PF00251">
    <property type="entry name" value="Glyco_hydro_32N"/>
    <property type="match status" value="1"/>
</dbReference>
<comment type="similarity">
    <text evidence="1 4">Belongs to the glycosyl hydrolase 32 family.</text>
</comment>
<name>A0AAE3M4U4_9BACT</name>
<dbReference type="Pfam" id="PF08244">
    <property type="entry name" value="Glyco_hydro_32C"/>
    <property type="match status" value="1"/>
</dbReference>
<dbReference type="InterPro" id="IPR013148">
    <property type="entry name" value="Glyco_hydro_32_N"/>
</dbReference>
<proteinExistence type="inferred from homology"/>
<evidence type="ECO:0000256" key="1">
    <source>
        <dbReference type="ARBA" id="ARBA00009902"/>
    </source>
</evidence>
<dbReference type="Gene3D" id="2.115.10.20">
    <property type="entry name" value="Glycosyl hydrolase domain, family 43"/>
    <property type="match status" value="1"/>
</dbReference>
<evidence type="ECO:0000259" key="5">
    <source>
        <dbReference type="Pfam" id="PF00251"/>
    </source>
</evidence>
<dbReference type="PANTHER" id="PTHR42800">
    <property type="entry name" value="EXOINULINASE INUD (AFU_ORTHOLOGUE AFUA_5G00480)"/>
    <property type="match status" value="1"/>
</dbReference>